<accession>A0ABW7EVW6</accession>
<dbReference type="RefSeq" id="WP_394475425.1">
    <property type="nucleotide sequence ID" value="NZ_JBIGHV010000001.1"/>
</dbReference>
<evidence type="ECO:0000256" key="6">
    <source>
        <dbReference type="ARBA" id="ARBA00022989"/>
    </source>
</evidence>
<organism evidence="10 11">
    <name type="scientific">Pelomonas parva</name>
    <dbReference type="NCBI Taxonomy" id="3299032"/>
    <lineage>
        <taxon>Bacteria</taxon>
        <taxon>Pseudomonadati</taxon>
        <taxon>Pseudomonadota</taxon>
        <taxon>Betaproteobacteria</taxon>
        <taxon>Burkholderiales</taxon>
        <taxon>Sphaerotilaceae</taxon>
        <taxon>Roseateles</taxon>
    </lineage>
</organism>
<dbReference type="EMBL" id="JBIGHV010000001">
    <property type="protein sequence ID" value="MFG6428497.1"/>
    <property type="molecule type" value="Genomic_DNA"/>
</dbReference>
<dbReference type="GO" id="GO:0016757">
    <property type="term" value="F:glycosyltransferase activity"/>
    <property type="evidence" value="ECO:0007669"/>
    <property type="project" value="UniProtKB-KW"/>
</dbReference>
<name>A0ABW7EVW6_9BURK</name>
<dbReference type="PANTHER" id="PTHR48090:SF3">
    <property type="entry name" value="UNDECAPRENYL-PHOSPHATE 4-DEOXY-4-FORMAMIDO-L-ARABINOSE TRANSFERASE"/>
    <property type="match status" value="1"/>
</dbReference>
<dbReference type="InterPro" id="IPR029044">
    <property type="entry name" value="Nucleotide-diphossugar_trans"/>
</dbReference>
<dbReference type="SUPFAM" id="SSF53448">
    <property type="entry name" value="Nucleotide-diphospho-sugar transferases"/>
    <property type="match status" value="1"/>
</dbReference>
<keyword evidence="5" id="KW-0448">Lipopolysaccharide biosynthesis</keyword>
<evidence type="ECO:0000256" key="4">
    <source>
        <dbReference type="ARBA" id="ARBA00022692"/>
    </source>
</evidence>
<keyword evidence="4 8" id="KW-0812">Transmembrane</keyword>
<evidence type="ECO:0000256" key="1">
    <source>
        <dbReference type="ARBA" id="ARBA00022475"/>
    </source>
</evidence>
<dbReference type="Proteomes" id="UP001606210">
    <property type="component" value="Unassembled WGS sequence"/>
</dbReference>
<proteinExistence type="predicted"/>
<evidence type="ECO:0000256" key="8">
    <source>
        <dbReference type="SAM" id="Phobius"/>
    </source>
</evidence>
<dbReference type="EC" id="2.4.-.-" evidence="10"/>
<protein>
    <submittedName>
        <fullName evidence="10">Glycosyltransferase</fullName>
        <ecNumber evidence="10">2.4.-.-</ecNumber>
    </submittedName>
</protein>
<evidence type="ECO:0000256" key="5">
    <source>
        <dbReference type="ARBA" id="ARBA00022985"/>
    </source>
</evidence>
<feature type="transmembrane region" description="Helical" evidence="8">
    <location>
        <begin position="279"/>
        <end position="306"/>
    </location>
</feature>
<keyword evidence="6 8" id="KW-1133">Transmembrane helix</keyword>
<evidence type="ECO:0000259" key="9">
    <source>
        <dbReference type="Pfam" id="PF00535"/>
    </source>
</evidence>
<evidence type="ECO:0000256" key="7">
    <source>
        <dbReference type="ARBA" id="ARBA00023136"/>
    </source>
</evidence>
<evidence type="ECO:0000313" key="10">
    <source>
        <dbReference type="EMBL" id="MFG6428497.1"/>
    </source>
</evidence>
<dbReference type="InterPro" id="IPR001173">
    <property type="entry name" value="Glyco_trans_2-like"/>
</dbReference>
<keyword evidence="11" id="KW-1185">Reference proteome</keyword>
<keyword evidence="2 10" id="KW-0328">Glycosyltransferase</keyword>
<keyword evidence="1" id="KW-1003">Cell membrane</keyword>
<evidence type="ECO:0000313" key="11">
    <source>
        <dbReference type="Proteomes" id="UP001606210"/>
    </source>
</evidence>
<feature type="domain" description="Glycosyltransferase 2-like" evidence="9">
    <location>
        <begin position="14"/>
        <end position="152"/>
    </location>
</feature>
<dbReference type="PANTHER" id="PTHR48090">
    <property type="entry name" value="UNDECAPRENYL-PHOSPHATE 4-DEOXY-4-FORMAMIDO-L-ARABINOSE TRANSFERASE-RELATED"/>
    <property type="match status" value="1"/>
</dbReference>
<evidence type="ECO:0000256" key="3">
    <source>
        <dbReference type="ARBA" id="ARBA00022679"/>
    </source>
</evidence>
<feature type="transmembrane region" description="Helical" evidence="8">
    <location>
        <begin position="246"/>
        <end position="267"/>
    </location>
</feature>
<dbReference type="Gene3D" id="3.90.550.10">
    <property type="entry name" value="Spore Coat Polysaccharide Biosynthesis Protein SpsA, Chain A"/>
    <property type="match status" value="1"/>
</dbReference>
<reference evidence="10 11" key="1">
    <citation type="submission" date="2024-08" db="EMBL/GenBank/DDBJ databases">
        <authorList>
            <person name="Lu H."/>
        </authorList>
    </citation>
    <scope>NUCLEOTIDE SEQUENCE [LARGE SCALE GENOMIC DNA]</scope>
    <source>
        <strain evidence="10 11">LYH14W</strain>
    </source>
</reference>
<gene>
    <name evidence="10" type="ORF">ACG00Y_01150</name>
</gene>
<keyword evidence="3 10" id="KW-0808">Transferase</keyword>
<sequence length="329" mass="35258">MNEPALVPDALRVSVVIPVYRGAKSLPTLIGELMPLTQVGRTPSGVAYRVCEILLVHDCGPDGSDQTIEALAREHPEVRPVWLSRNFGQHAATLAGIAGAVGNWIATLDEDGQQNPADLPRMLDTALTGRHQLVYAEPTNPPPHGVLRNAASRLAKSVSVRMLGNAVMGRFNSYRLIDGEIARSLAAYCGYGVYLDVGLSWLTMRVGHCPVHVREESDRPSGYSLLKLVGHFWALVLTSGTRPLRLITLAGGLSVLAALGLMLWVLISKLLGGIPVQGWASLVIVVSFFSGAMLMALGVIAEYLAVTMGIAMGRPLYVVSSKPTRPPTE</sequence>
<comment type="caution">
    <text evidence="10">The sequence shown here is derived from an EMBL/GenBank/DDBJ whole genome shotgun (WGS) entry which is preliminary data.</text>
</comment>
<dbReference type="InterPro" id="IPR050256">
    <property type="entry name" value="Glycosyltransferase_2"/>
</dbReference>
<dbReference type="Pfam" id="PF00535">
    <property type="entry name" value="Glycos_transf_2"/>
    <property type="match status" value="1"/>
</dbReference>
<keyword evidence="7 8" id="KW-0472">Membrane</keyword>
<evidence type="ECO:0000256" key="2">
    <source>
        <dbReference type="ARBA" id="ARBA00022676"/>
    </source>
</evidence>